<evidence type="ECO:0000313" key="12">
    <source>
        <dbReference type="EMBL" id="VIO52854.1"/>
    </source>
</evidence>
<accession>A0A4E9E631</accession>
<evidence type="ECO:0000256" key="10">
    <source>
        <dbReference type="ARBA" id="ARBA00032062"/>
    </source>
</evidence>
<feature type="transmembrane region" description="Helical" evidence="11">
    <location>
        <begin position="376"/>
        <end position="396"/>
    </location>
</feature>
<evidence type="ECO:0000256" key="2">
    <source>
        <dbReference type="ARBA" id="ARBA00004590"/>
    </source>
</evidence>
<keyword evidence="7" id="KW-0256">Endoplasmic reticulum</keyword>
<evidence type="ECO:0000256" key="6">
    <source>
        <dbReference type="ARBA" id="ARBA00022692"/>
    </source>
</evidence>
<dbReference type="InterPro" id="IPR013969">
    <property type="entry name" value="Oligosacch_biosynth_Alg14"/>
</dbReference>
<proteinExistence type="inferred from homology"/>
<dbReference type="PANTHER" id="PTHR12154:SF4">
    <property type="entry name" value="UDP-N-ACETYLGLUCOSAMINE TRANSFERASE SUBUNIT ALG14 HOMOLOG"/>
    <property type="match status" value="1"/>
</dbReference>
<evidence type="ECO:0000256" key="4">
    <source>
        <dbReference type="ARBA" id="ARBA00011335"/>
    </source>
</evidence>
<feature type="transmembrane region" description="Helical" evidence="11">
    <location>
        <begin position="402"/>
        <end position="420"/>
    </location>
</feature>
<comment type="similarity">
    <text evidence="3">Belongs to the ALG14 family.</text>
</comment>
<feature type="transmembrane region" description="Helical" evidence="11">
    <location>
        <begin position="343"/>
        <end position="364"/>
    </location>
</feature>
<evidence type="ECO:0000256" key="1">
    <source>
        <dbReference type="ARBA" id="ARBA00004389"/>
    </source>
</evidence>
<reference evidence="12" key="1">
    <citation type="submission" date="2019-04" db="EMBL/GenBank/DDBJ databases">
        <authorList>
            <person name="Melise S."/>
            <person name="Noan J."/>
            <person name="Okalmin O."/>
        </authorList>
    </citation>
    <scope>NUCLEOTIDE SEQUENCE</scope>
    <source>
        <strain evidence="12">FN9</strain>
    </source>
</reference>
<evidence type="ECO:0000256" key="3">
    <source>
        <dbReference type="ARBA" id="ARBA00009731"/>
    </source>
</evidence>
<keyword evidence="8 11" id="KW-1133">Transmembrane helix</keyword>
<dbReference type="GO" id="GO:0006488">
    <property type="term" value="P:dolichol-linked oligosaccharide biosynthetic process"/>
    <property type="evidence" value="ECO:0007669"/>
    <property type="project" value="InterPro"/>
</dbReference>
<dbReference type="GO" id="GO:0031965">
    <property type="term" value="C:nuclear membrane"/>
    <property type="evidence" value="ECO:0007669"/>
    <property type="project" value="UniProtKB-SubCell"/>
</dbReference>
<dbReference type="GO" id="GO:0043541">
    <property type="term" value="C:UDP-N-acetylglucosamine transferase complex"/>
    <property type="evidence" value="ECO:0007669"/>
    <property type="project" value="TreeGrafter"/>
</dbReference>
<dbReference type="PANTHER" id="PTHR12154">
    <property type="entry name" value="GLYCOSYL TRANSFERASE-RELATED"/>
    <property type="match status" value="1"/>
</dbReference>
<keyword evidence="9 11" id="KW-0472">Membrane</keyword>
<sequence>MIETEIMTDKTELDSSLLDLPLPQLTKTTITSEYWASQHQAQRLNSVDVDLQSFWTYYNKECVRALHNGGRYVALRSHRDVVDCIHKLKSGMLRHDIKEELREKLTAPHDNEDEMLDNSIDLAASLLLMMSFCSFAYGFSGRSHLRWSHGSLESFVAAYFDPGTAHLAKENVKMEKIFTARNLCRIAGLDVVWTDNLVDHLRLTDDDRRVHVFHHASFLHVQQQSAESLLPKGLAEETLQTLALLFPSSDTETRKWFSQLSEAGLDKRAIQCGQLKTDHRQTERFRFWNDRLVVLKQVFDEAQPKSLSQWWYDRRNGVQWYCSLIANVPNTDCHPLIPVVKRYTFWVAVLVLVLTIFFGLVQSVEGALQVFASMKPVHILAALAGVAFAFGTLFCLSSNHAIIWLTAFLFCNLILLFVTVRHIQLQENRRNFKRSKQATLNQRINLHEYYLFVLGSGGHTKEMLMMMDDGYCSFETFHRRYLISSGDTMSQNHVVDYEADLKELCTKEGTQTGSYDTVTVTRARKVHQSLLTTPYTALLSILDIFPALMNPPTNVVGARMRYPTCIFTNGPATGFFVGLAAHLLKLLYVVSETSMHIIYIESWARITTLSLTGKLFYYTGIADVLVQHKEVAEKYNVEYCGELVFNARQET</sequence>
<evidence type="ECO:0000256" key="7">
    <source>
        <dbReference type="ARBA" id="ARBA00022824"/>
    </source>
</evidence>
<evidence type="ECO:0000256" key="9">
    <source>
        <dbReference type="ARBA" id="ARBA00023136"/>
    </source>
</evidence>
<feature type="transmembrane region" description="Helical" evidence="11">
    <location>
        <begin position="569"/>
        <end position="590"/>
    </location>
</feature>
<keyword evidence="6 11" id="KW-0812">Transmembrane</keyword>
<dbReference type="GO" id="GO:0004577">
    <property type="term" value="F:N-acetylglucosaminyldiphosphodolichol N-acetylglucosaminyltransferase activity"/>
    <property type="evidence" value="ECO:0007669"/>
    <property type="project" value="TreeGrafter"/>
</dbReference>
<comment type="subcellular location">
    <subcellularLocation>
        <location evidence="1">Endoplasmic reticulum membrane</location>
        <topology evidence="1">Single-pass membrane protein</topology>
    </subcellularLocation>
    <subcellularLocation>
        <location evidence="2">Nucleus membrane</location>
        <topology evidence="2">Single-pass membrane protein</topology>
    </subcellularLocation>
</comment>
<dbReference type="EMBL" id="CAAKMV010000044">
    <property type="protein sequence ID" value="VIO52854.1"/>
    <property type="molecule type" value="Genomic_DNA"/>
</dbReference>
<dbReference type="AlphaFoldDB" id="A0A4E9E631"/>
<evidence type="ECO:0000256" key="8">
    <source>
        <dbReference type="ARBA" id="ARBA00022989"/>
    </source>
</evidence>
<comment type="subunit">
    <text evidence="4">Heterodimer with ALG13 to form a functional enzyme.</text>
</comment>
<protein>
    <recommendedName>
        <fullName evidence="5">UDP-N-acetylglucosamine transferase subunit ALG14</fullName>
    </recommendedName>
    <alternativeName>
        <fullName evidence="10">Asparagine-linked glycosylation protein 14</fullName>
    </alternativeName>
</protein>
<evidence type="ECO:0000256" key="5">
    <source>
        <dbReference type="ARBA" id="ARBA00017467"/>
    </source>
</evidence>
<dbReference type="Pfam" id="PF08660">
    <property type="entry name" value="Alg14"/>
    <property type="match status" value="1"/>
</dbReference>
<name>A0A4E9E631_GIBZA</name>
<gene>
    <name evidence="12" type="ORF">FUG_LOCUS55153</name>
</gene>
<organism evidence="12">
    <name type="scientific">Gibberella zeae</name>
    <name type="common">Wheat head blight fungus</name>
    <name type="synonym">Fusarium graminearum</name>
    <dbReference type="NCBI Taxonomy" id="5518"/>
    <lineage>
        <taxon>Eukaryota</taxon>
        <taxon>Fungi</taxon>
        <taxon>Dikarya</taxon>
        <taxon>Ascomycota</taxon>
        <taxon>Pezizomycotina</taxon>
        <taxon>Sordariomycetes</taxon>
        <taxon>Hypocreomycetidae</taxon>
        <taxon>Hypocreales</taxon>
        <taxon>Nectriaceae</taxon>
        <taxon>Fusarium</taxon>
    </lineage>
</organism>
<feature type="transmembrane region" description="Helical" evidence="11">
    <location>
        <begin position="530"/>
        <end position="549"/>
    </location>
</feature>
<evidence type="ECO:0000256" key="11">
    <source>
        <dbReference type="SAM" id="Phobius"/>
    </source>
</evidence>